<accession>A0A2M4D2J4</accession>
<dbReference type="AlphaFoldDB" id="A0A2M4D2J4"/>
<protein>
    <submittedName>
        <fullName evidence="3">Putative secreted protein</fullName>
    </submittedName>
</protein>
<feature type="chain" id="PRO_5014824525" evidence="2">
    <location>
        <begin position="19"/>
        <end position="75"/>
    </location>
</feature>
<proteinExistence type="predicted"/>
<evidence type="ECO:0000256" key="1">
    <source>
        <dbReference type="SAM" id="MobiDB-lite"/>
    </source>
</evidence>
<evidence type="ECO:0000256" key="2">
    <source>
        <dbReference type="SAM" id="SignalP"/>
    </source>
</evidence>
<feature type="region of interest" description="Disordered" evidence="1">
    <location>
        <begin position="28"/>
        <end position="53"/>
    </location>
</feature>
<feature type="signal peptide" evidence="2">
    <location>
        <begin position="1"/>
        <end position="18"/>
    </location>
</feature>
<name>A0A2M4D2J4_ANODA</name>
<keyword evidence="2" id="KW-0732">Signal</keyword>
<dbReference type="EMBL" id="GGFL01007636">
    <property type="protein sequence ID" value="MBW71814.1"/>
    <property type="molecule type" value="Transcribed_RNA"/>
</dbReference>
<reference evidence="3" key="1">
    <citation type="submission" date="2018-01" db="EMBL/GenBank/DDBJ databases">
        <title>An insight into the sialome of Amazonian anophelines.</title>
        <authorList>
            <person name="Ribeiro J.M."/>
            <person name="Scarpassa V."/>
            <person name="Calvo E."/>
        </authorList>
    </citation>
    <scope>NUCLEOTIDE SEQUENCE</scope>
</reference>
<feature type="compositionally biased region" description="Basic and acidic residues" evidence="1">
    <location>
        <begin position="29"/>
        <end position="40"/>
    </location>
</feature>
<sequence length="75" mass="8496">MTSAFTFALVFLPVLVVGLPIRRRRRRRRCDDMSVPREPRGQAPAKPNPDSRNRMLAALRRAANESMMLVIGASF</sequence>
<evidence type="ECO:0000313" key="3">
    <source>
        <dbReference type="EMBL" id="MBW71814.1"/>
    </source>
</evidence>
<organism evidence="3">
    <name type="scientific">Anopheles darlingi</name>
    <name type="common">Mosquito</name>
    <dbReference type="NCBI Taxonomy" id="43151"/>
    <lineage>
        <taxon>Eukaryota</taxon>
        <taxon>Metazoa</taxon>
        <taxon>Ecdysozoa</taxon>
        <taxon>Arthropoda</taxon>
        <taxon>Hexapoda</taxon>
        <taxon>Insecta</taxon>
        <taxon>Pterygota</taxon>
        <taxon>Neoptera</taxon>
        <taxon>Endopterygota</taxon>
        <taxon>Diptera</taxon>
        <taxon>Nematocera</taxon>
        <taxon>Culicoidea</taxon>
        <taxon>Culicidae</taxon>
        <taxon>Anophelinae</taxon>
        <taxon>Anopheles</taxon>
    </lineage>
</organism>